<proteinExistence type="predicted"/>
<name>A0A2B4S0Q5_STYPI</name>
<dbReference type="OrthoDB" id="5977581at2759"/>
<evidence type="ECO:0000313" key="2">
    <source>
        <dbReference type="EMBL" id="PFX22370.1"/>
    </source>
</evidence>
<gene>
    <name evidence="2" type="ORF">AWC38_SpisGene13134</name>
</gene>
<accession>A0A2B4S0Q5</accession>
<evidence type="ECO:0000256" key="1">
    <source>
        <dbReference type="SAM" id="MobiDB-lite"/>
    </source>
</evidence>
<keyword evidence="3" id="KW-1185">Reference proteome</keyword>
<dbReference type="EMBL" id="LSMT01000242">
    <property type="protein sequence ID" value="PFX22370.1"/>
    <property type="molecule type" value="Genomic_DNA"/>
</dbReference>
<comment type="caution">
    <text evidence="2">The sequence shown here is derived from an EMBL/GenBank/DDBJ whole genome shotgun (WGS) entry which is preliminary data.</text>
</comment>
<dbReference type="Pfam" id="PF15400">
    <property type="entry name" value="TEX33"/>
    <property type="match status" value="1"/>
</dbReference>
<feature type="compositionally biased region" description="Basic and acidic residues" evidence="1">
    <location>
        <begin position="230"/>
        <end position="239"/>
    </location>
</feature>
<dbReference type="AlphaFoldDB" id="A0A2B4S0Q5"/>
<evidence type="ECO:0000313" key="3">
    <source>
        <dbReference type="Proteomes" id="UP000225706"/>
    </source>
</evidence>
<organism evidence="2 3">
    <name type="scientific">Stylophora pistillata</name>
    <name type="common">Smooth cauliflower coral</name>
    <dbReference type="NCBI Taxonomy" id="50429"/>
    <lineage>
        <taxon>Eukaryota</taxon>
        <taxon>Metazoa</taxon>
        <taxon>Cnidaria</taxon>
        <taxon>Anthozoa</taxon>
        <taxon>Hexacorallia</taxon>
        <taxon>Scleractinia</taxon>
        <taxon>Astrocoeniina</taxon>
        <taxon>Pocilloporidae</taxon>
        <taxon>Stylophora</taxon>
    </lineage>
</organism>
<feature type="region of interest" description="Disordered" evidence="1">
    <location>
        <begin position="202"/>
        <end position="251"/>
    </location>
</feature>
<reference evidence="3" key="1">
    <citation type="journal article" date="2017" name="bioRxiv">
        <title>Comparative analysis of the genomes of Stylophora pistillata and Acropora digitifera provides evidence for extensive differences between species of corals.</title>
        <authorList>
            <person name="Voolstra C.R."/>
            <person name="Li Y."/>
            <person name="Liew Y.J."/>
            <person name="Baumgarten S."/>
            <person name="Zoccola D."/>
            <person name="Flot J.-F."/>
            <person name="Tambutte S."/>
            <person name="Allemand D."/>
            <person name="Aranda M."/>
        </authorList>
    </citation>
    <scope>NUCLEOTIDE SEQUENCE [LARGE SCALE GENOMIC DNA]</scope>
</reference>
<protein>
    <submittedName>
        <fullName evidence="2">Uncharacterized protein</fullName>
    </submittedName>
</protein>
<dbReference type="InterPro" id="IPR029234">
    <property type="entry name" value="CIMIP4"/>
</dbReference>
<sequence>MAVKGLSERQKADLAEIVAFETLFDIEEYIRPEFPSKLGSREVLRSNVHLNSSRRRIVQDGHGRWREIKPQHYSSNLQPSITKNSGTVKREGRFDLKHGVAEISYDMHANKSNYNNLSMALRSNVFPGLGNNHWHTTTAKVYKTQQVIPPSHREKFFGVQTDEFGKWSAANVRHERMKKKWNTYLDSLPKQAANWPPHQLKEETHKVKKPTPQAKLKKPNPKPKAQKKQTPVDEEKVPLEESLPLKPIDIIQNEDTNDDFWDFYDKPFNKPT</sequence>
<feature type="compositionally biased region" description="Basic residues" evidence="1">
    <location>
        <begin position="215"/>
        <end position="227"/>
    </location>
</feature>
<dbReference type="Proteomes" id="UP000225706">
    <property type="component" value="Unassembled WGS sequence"/>
</dbReference>